<dbReference type="OMA" id="RNHLVQQ"/>
<proteinExistence type="predicted"/>
<feature type="region of interest" description="Disordered" evidence="1">
    <location>
        <begin position="483"/>
        <end position="502"/>
    </location>
</feature>
<dbReference type="Proteomes" id="UP000006753">
    <property type="component" value="Unassembled WGS sequence"/>
</dbReference>
<dbReference type="GO" id="GO:0003677">
    <property type="term" value="F:DNA binding"/>
    <property type="evidence" value="ECO:0007669"/>
    <property type="project" value="TreeGrafter"/>
</dbReference>
<feature type="region of interest" description="Disordered" evidence="1">
    <location>
        <begin position="572"/>
        <end position="601"/>
    </location>
</feature>
<dbReference type="GO" id="GO:0005524">
    <property type="term" value="F:ATP binding"/>
    <property type="evidence" value="ECO:0007669"/>
    <property type="project" value="InterPro"/>
</dbReference>
<gene>
    <name evidence="3" type="ORF">MBM_01883</name>
</gene>
<dbReference type="EMBL" id="JH921430">
    <property type="protein sequence ID" value="EKD19931.1"/>
    <property type="molecule type" value="Genomic_DNA"/>
</dbReference>
<protein>
    <submittedName>
        <fullName evidence="3">ATPase</fullName>
    </submittedName>
</protein>
<dbReference type="InParanoid" id="K1X3Y1"/>
<feature type="domain" description="ATPase AAA-type core" evidence="2">
    <location>
        <begin position="657"/>
        <end position="698"/>
    </location>
</feature>
<evidence type="ECO:0000259" key="2">
    <source>
        <dbReference type="Pfam" id="PF00004"/>
    </source>
</evidence>
<accession>K1X3Y1</accession>
<dbReference type="KEGG" id="mbe:MBM_01883"/>
<evidence type="ECO:0000313" key="3">
    <source>
        <dbReference type="EMBL" id="EKD19931.1"/>
    </source>
</evidence>
<dbReference type="SUPFAM" id="SSF52540">
    <property type="entry name" value="P-loop containing nucleoside triphosphate hydrolases"/>
    <property type="match status" value="1"/>
</dbReference>
<dbReference type="GO" id="GO:0016887">
    <property type="term" value="F:ATP hydrolysis activity"/>
    <property type="evidence" value="ECO:0007669"/>
    <property type="project" value="InterPro"/>
</dbReference>
<feature type="compositionally biased region" description="Basic and acidic residues" evidence="1">
    <location>
        <begin position="15"/>
        <end position="29"/>
    </location>
</feature>
<dbReference type="STRING" id="1072389.K1X3Y1"/>
<dbReference type="HOGENOM" id="CLU_003721_0_0_1"/>
<dbReference type="Pfam" id="PF00004">
    <property type="entry name" value="AAA"/>
    <property type="match status" value="1"/>
</dbReference>
<name>K1X3Y1_MARBU</name>
<feature type="region of interest" description="Disordered" evidence="1">
    <location>
        <begin position="342"/>
        <end position="366"/>
    </location>
</feature>
<evidence type="ECO:0000256" key="1">
    <source>
        <dbReference type="SAM" id="MobiDB-lite"/>
    </source>
</evidence>
<dbReference type="PANTHER" id="PTHR23389:SF21">
    <property type="entry name" value="ATPASE FAMILY AAA DOMAIN-CONTAINING PROTEIN 5"/>
    <property type="match status" value="1"/>
</dbReference>
<dbReference type="PANTHER" id="PTHR23389">
    <property type="entry name" value="CHROMOSOME TRANSMISSION FIDELITY FACTOR 18"/>
    <property type="match status" value="1"/>
</dbReference>
<feature type="compositionally biased region" description="Basic and acidic residues" evidence="1">
    <location>
        <begin position="114"/>
        <end position="124"/>
    </location>
</feature>
<dbReference type="GO" id="GO:0005634">
    <property type="term" value="C:nucleus"/>
    <property type="evidence" value="ECO:0007669"/>
    <property type="project" value="TreeGrafter"/>
</dbReference>
<evidence type="ECO:0000313" key="4">
    <source>
        <dbReference type="Proteomes" id="UP000006753"/>
    </source>
</evidence>
<feature type="compositionally biased region" description="Polar residues" evidence="1">
    <location>
        <begin position="739"/>
        <end position="755"/>
    </location>
</feature>
<dbReference type="Gene3D" id="3.40.50.300">
    <property type="entry name" value="P-loop containing nucleotide triphosphate hydrolases"/>
    <property type="match status" value="1"/>
</dbReference>
<feature type="region of interest" description="Disordered" evidence="1">
    <location>
        <begin position="189"/>
        <end position="246"/>
    </location>
</feature>
<feature type="region of interest" description="Disordered" evidence="1">
    <location>
        <begin position="1"/>
        <end position="156"/>
    </location>
</feature>
<feature type="region of interest" description="Disordered" evidence="1">
    <location>
        <begin position="734"/>
        <end position="783"/>
    </location>
</feature>
<sequence>MYPLFQKGAKPKPPLPEENRMEPKKHADDQPNAAPKNKVLGRPRKRTNLLEAGSPDVGTPKRAVPATSKAVNQAQLLEVDPNNSRRKRRKTSSSNGRVLPAEPAELNSSSPGAHKLEMAHHEGQAKAPAFTQDTTTSSAKMKKNNHQSKGSVESLPTDLAAEVSCSDDELHSVAQGTSTLAHIIQPDVLSCPSSKPKPPQNLPKNPKKVLRLNPKTGTIGSPPPPKPFDTVEHNPPKQTKGRGRKPKSLIVRIRYGKGEDDSLGIGEKIHHIINLPPNIHTTKDVAPAAPTTTPPKPKAPMSTKPIHPLFLGRVAPKDPNPPKAPSDATEIIDFTIKIKPTTQARVRSGSRETGASPKNPAVSFSGISTKTAKFPGAVEPAWPWQGMVHVRGFDEPARIPNSERTCLPFSSQSKKSKYHSVEISSAEDIIETLASQLSIKNVVESIQEVNPDEYPSAPQCLRVPTKHYESGLAIQKRVQKELKSRLVPPKTAAESSSEDEFQLHSKNRANVHPALARVYDSIPTSSSAFDKGQCETHPWAQKYSPKCAADVLQPGREALILKEWVEALTVQSVESGPGGKGQSASKTDNPGKRKRNSKKLDDFVIATDEEDNDMDEITEPEDNMTSGGQYHPKRTVIKSKDAAALLSKGSKVSNAVVVSGPHGCGKTAAIYAVAKELGFEVFEINSSSRRSGKDILEKVGEMTRNHHVQRIAATPQRDGVDEDRDRIDSALADDLKSGRQGTMNSFFKPNPTAQLESKPRPKHKVKETSTQPPDTEHPKNTSTVQVSKVIKNGFLSTSPTKKQKQSLILIEEADVLYKEDSQFWATVMGLIATSRRPIIITCTDESLLPIQSLTLYGIIRMATPSLDLAVDYILLVAACEGHILTREAVKGLYEARGSDLRASLTELNFWCQFAVGDVKGGLEWYYPRSPGSNHVDEHGNSIRVVSAGTYHTGMGWLSQDFLESHIHDLDIEEETLHEACDEWRLDLGDWEKNIGLDAWAEKMQDNSSGKKDDLAALGMYVDFADSMSVADLCSGGTFAPMNQILLDVSFPELSAKVRDDYTLGYELKETPTLVDYNTLSKDISLFIKSRTRKVLHVDQHIRHNFEVPTELDRPSETEVLRLIRDLAISPNDSLTRYDFSQAFDPISATEKFIWSTSLEASTFDRTMTLIVEDLAPYVRSIVAYDARLQEDRLKMSNLLSEGGAGRRGKRMRTTRAAMSALEGGARVSTRRDRYFTAALNPSFVLKTGMPGWIQASLAEIESPDVLNTSRRSSTSILGREIMEDNERDELVGSNPG</sequence>
<dbReference type="InterPro" id="IPR027417">
    <property type="entry name" value="P-loop_NTPase"/>
</dbReference>
<dbReference type="OrthoDB" id="9996895at2759"/>
<dbReference type="eggNOG" id="KOG1968">
    <property type="taxonomic scope" value="Eukaryota"/>
</dbReference>
<keyword evidence="4" id="KW-1185">Reference proteome</keyword>
<dbReference type="InterPro" id="IPR003959">
    <property type="entry name" value="ATPase_AAA_core"/>
</dbReference>
<organism evidence="3 4">
    <name type="scientific">Marssonina brunnea f. sp. multigermtubi (strain MB_m1)</name>
    <name type="common">Marssonina leaf spot fungus</name>
    <dbReference type="NCBI Taxonomy" id="1072389"/>
    <lineage>
        <taxon>Eukaryota</taxon>
        <taxon>Fungi</taxon>
        <taxon>Dikarya</taxon>
        <taxon>Ascomycota</taxon>
        <taxon>Pezizomycotina</taxon>
        <taxon>Leotiomycetes</taxon>
        <taxon>Helotiales</taxon>
        <taxon>Drepanopezizaceae</taxon>
        <taxon>Drepanopeziza</taxon>
    </lineage>
</organism>
<reference evidence="3 4" key="1">
    <citation type="journal article" date="2012" name="BMC Genomics">
        <title>Sequencing the genome of Marssonina brunnea reveals fungus-poplar co-evolution.</title>
        <authorList>
            <person name="Zhu S."/>
            <person name="Cao Y.-Z."/>
            <person name="Jiang C."/>
            <person name="Tan B.-Y."/>
            <person name="Wang Z."/>
            <person name="Feng S."/>
            <person name="Zhang L."/>
            <person name="Su X.-H."/>
            <person name="Brejova B."/>
            <person name="Vinar T."/>
            <person name="Xu M."/>
            <person name="Wang M.-X."/>
            <person name="Zhang S.-G."/>
            <person name="Huang M.-R."/>
            <person name="Wu R."/>
            <person name="Zhou Y."/>
        </authorList>
    </citation>
    <scope>NUCLEOTIDE SEQUENCE [LARGE SCALE GENOMIC DNA]</scope>
    <source>
        <strain evidence="3 4">MB_m1</strain>
    </source>
</reference>